<reference evidence="7" key="1">
    <citation type="submission" date="2023-03" db="EMBL/GenBank/DDBJ databases">
        <title>Actinorhabdospora filicis NBRC 111898.</title>
        <authorList>
            <person name="Ichikawa N."/>
            <person name="Sato H."/>
            <person name="Tonouchi N."/>
        </authorList>
    </citation>
    <scope>NUCLEOTIDE SEQUENCE</scope>
    <source>
        <strain evidence="7">NBRC 111898</strain>
    </source>
</reference>
<dbReference type="Gene3D" id="3.30.390.30">
    <property type="match status" value="1"/>
</dbReference>
<evidence type="ECO:0000256" key="3">
    <source>
        <dbReference type="ARBA" id="ARBA00022827"/>
    </source>
</evidence>
<name>A0A9W6SSG5_9ACTN</name>
<evidence type="ECO:0000259" key="5">
    <source>
        <dbReference type="Pfam" id="PF07992"/>
    </source>
</evidence>
<evidence type="ECO:0000313" key="8">
    <source>
        <dbReference type="Proteomes" id="UP001165079"/>
    </source>
</evidence>
<keyword evidence="3" id="KW-0274">FAD</keyword>
<dbReference type="InterPro" id="IPR023753">
    <property type="entry name" value="FAD/NAD-binding_dom"/>
</dbReference>
<evidence type="ECO:0000313" key="7">
    <source>
        <dbReference type="EMBL" id="GLZ82075.1"/>
    </source>
</evidence>
<sequence length="403" mass="42908">MALTSEDTVLIVGAGLAGTRAAETLRAEGFGGRVVLIGGETHRPYDRPPLSKAYLNGAPADEVYLHDEGWYAEQGIELLLGRPATSLRRADHTVELADGAHLRYDRLLLATGASARRLPLPGDVHYLRDFGDSTALRETLIKGGRIVLVGGGWIGLEVAAAARGYGCDVTVIEPQPTPLYGVLGAEIGAHFADAHRAHGVDFRLGASVSAFDVDGNRVTAVLTDSGDRVEADAVVVGVGAVPNTALAAEAGLSVDNGIVVGEDFRTDDPHVYAVGDAASQYRSFYGRHVRVEHWANALDGGPAAARSILGLPAGFDPVPFFYSDQYDLGMEYAGWFPPGGWDTLVTRGDVPGNAFYAFWLSDGEVVAGMHVNMWDEGIAPVQKLIRERRRVDPEELADPGKAL</sequence>
<organism evidence="7 8">
    <name type="scientific">Actinorhabdospora filicis</name>
    <dbReference type="NCBI Taxonomy" id="1785913"/>
    <lineage>
        <taxon>Bacteria</taxon>
        <taxon>Bacillati</taxon>
        <taxon>Actinomycetota</taxon>
        <taxon>Actinomycetes</taxon>
        <taxon>Micromonosporales</taxon>
        <taxon>Micromonosporaceae</taxon>
        <taxon>Actinorhabdospora</taxon>
    </lineage>
</organism>
<dbReference type="InterPro" id="IPR016156">
    <property type="entry name" value="FAD/NAD-linked_Rdtase_dimer_sf"/>
</dbReference>
<dbReference type="PRINTS" id="PR00469">
    <property type="entry name" value="PNDRDTASEII"/>
</dbReference>
<feature type="domain" description="Reductase C-terminal" evidence="6">
    <location>
        <begin position="320"/>
        <end position="403"/>
    </location>
</feature>
<dbReference type="PANTHER" id="PTHR43557">
    <property type="entry name" value="APOPTOSIS-INDUCING FACTOR 1"/>
    <property type="match status" value="1"/>
</dbReference>
<evidence type="ECO:0000259" key="6">
    <source>
        <dbReference type="Pfam" id="PF14759"/>
    </source>
</evidence>
<keyword evidence="8" id="KW-1185">Reference proteome</keyword>
<keyword evidence="4" id="KW-0560">Oxidoreductase</keyword>
<dbReference type="InterPro" id="IPR036188">
    <property type="entry name" value="FAD/NAD-bd_sf"/>
</dbReference>
<dbReference type="EMBL" id="BSTX01000009">
    <property type="protein sequence ID" value="GLZ82075.1"/>
    <property type="molecule type" value="Genomic_DNA"/>
</dbReference>
<accession>A0A9W6SSG5</accession>
<protein>
    <submittedName>
        <fullName evidence="7">Ferredoxin</fullName>
    </submittedName>
</protein>
<dbReference type="SUPFAM" id="SSF55424">
    <property type="entry name" value="FAD/NAD-linked reductases, dimerisation (C-terminal) domain"/>
    <property type="match status" value="1"/>
</dbReference>
<keyword evidence="2" id="KW-0285">Flavoprotein</keyword>
<proteinExistence type="predicted"/>
<comment type="caution">
    <text evidence="7">The sequence shown here is derived from an EMBL/GenBank/DDBJ whole genome shotgun (WGS) entry which is preliminary data.</text>
</comment>
<gene>
    <name evidence="7" type="ORF">Afil01_68820</name>
</gene>
<dbReference type="SUPFAM" id="SSF51905">
    <property type="entry name" value="FAD/NAD(P)-binding domain"/>
    <property type="match status" value="1"/>
</dbReference>
<dbReference type="RefSeq" id="WP_285667658.1">
    <property type="nucleotide sequence ID" value="NZ_BSTX01000009.1"/>
</dbReference>
<dbReference type="InterPro" id="IPR050446">
    <property type="entry name" value="FAD-oxidoreductase/Apoptosis"/>
</dbReference>
<dbReference type="InterPro" id="IPR028202">
    <property type="entry name" value="Reductase_C"/>
</dbReference>
<dbReference type="Proteomes" id="UP001165079">
    <property type="component" value="Unassembled WGS sequence"/>
</dbReference>
<dbReference type="GO" id="GO:0016651">
    <property type="term" value="F:oxidoreductase activity, acting on NAD(P)H"/>
    <property type="evidence" value="ECO:0007669"/>
    <property type="project" value="TreeGrafter"/>
</dbReference>
<evidence type="ECO:0000256" key="1">
    <source>
        <dbReference type="ARBA" id="ARBA00001974"/>
    </source>
</evidence>
<feature type="domain" description="FAD/NAD(P)-binding" evidence="5">
    <location>
        <begin position="8"/>
        <end position="301"/>
    </location>
</feature>
<dbReference type="Pfam" id="PF07992">
    <property type="entry name" value="Pyr_redox_2"/>
    <property type="match status" value="1"/>
</dbReference>
<dbReference type="PANTHER" id="PTHR43557:SF2">
    <property type="entry name" value="RIESKE DOMAIN-CONTAINING PROTEIN-RELATED"/>
    <property type="match status" value="1"/>
</dbReference>
<dbReference type="Gene3D" id="3.50.50.60">
    <property type="entry name" value="FAD/NAD(P)-binding domain"/>
    <property type="match status" value="2"/>
</dbReference>
<evidence type="ECO:0000256" key="4">
    <source>
        <dbReference type="ARBA" id="ARBA00023002"/>
    </source>
</evidence>
<dbReference type="Pfam" id="PF14759">
    <property type="entry name" value="Reductase_C"/>
    <property type="match status" value="1"/>
</dbReference>
<dbReference type="GO" id="GO:0005737">
    <property type="term" value="C:cytoplasm"/>
    <property type="evidence" value="ECO:0007669"/>
    <property type="project" value="TreeGrafter"/>
</dbReference>
<comment type="cofactor">
    <cofactor evidence="1">
        <name>FAD</name>
        <dbReference type="ChEBI" id="CHEBI:57692"/>
    </cofactor>
</comment>
<dbReference type="AlphaFoldDB" id="A0A9W6SSG5"/>
<evidence type="ECO:0000256" key="2">
    <source>
        <dbReference type="ARBA" id="ARBA00022630"/>
    </source>
</evidence>
<dbReference type="PRINTS" id="PR00368">
    <property type="entry name" value="FADPNR"/>
</dbReference>